<gene>
    <name evidence="4" type="ORF">Tbon_05315</name>
</gene>
<dbReference type="SUPFAM" id="SSF103481">
    <property type="entry name" value="Multidrug resistance efflux transporter EmrE"/>
    <property type="match status" value="2"/>
</dbReference>
<dbReference type="Pfam" id="PF00892">
    <property type="entry name" value="EamA"/>
    <property type="match status" value="2"/>
</dbReference>
<keyword evidence="2" id="KW-1133">Transmembrane helix</keyword>
<feature type="transmembrane region" description="Helical" evidence="2">
    <location>
        <begin position="115"/>
        <end position="132"/>
    </location>
</feature>
<comment type="similarity">
    <text evidence="1">Belongs to the EamA transporter family.</text>
</comment>
<protein>
    <submittedName>
        <fullName evidence="4">EamA family transporter</fullName>
    </submittedName>
</protein>
<feature type="transmembrane region" description="Helical" evidence="2">
    <location>
        <begin position="88"/>
        <end position="108"/>
    </location>
</feature>
<dbReference type="Proteomes" id="UP000326331">
    <property type="component" value="Chromosome"/>
</dbReference>
<dbReference type="PANTHER" id="PTHR22911:SF137">
    <property type="entry name" value="SOLUTE CARRIER FAMILY 35 MEMBER G2-RELATED"/>
    <property type="match status" value="1"/>
</dbReference>
<feature type="transmembrane region" description="Helical" evidence="2">
    <location>
        <begin position="144"/>
        <end position="164"/>
    </location>
</feature>
<keyword evidence="2" id="KW-0812">Transmembrane</keyword>
<evidence type="ECO:0000256" key="2">
    <source>
        <dbReference type="SAM" id="Phobius"/>
    </source>
</evidence>
<feature type="transmembrane region" description="Helical" evidence="2">
    <location>
        <begin position="262"/>
        <end position="279"/>
    </location>
</feature>
<keyword evidence="5" id="KW-1185">Reference proteome</keyword>
<accession>A0ABX6C0C9</accession>
<feature type="transmembrane region" description="Helical" evidence="2">
    <location>
        <begin position="176"/>
        <end position="197"/>
    </location>
</feature>
<dbReference type="PANTHER" id="PTHR22911">
    <property type="entry name" value="ACYL-MALONYL CONDENSING ENZYME-RELATED"/>
    <property type="match status" value="1"/>
</dbReference>
<evidence type="ECO:0000256" key="1">
    <source>
        <dbReference type="ARBA" id="ARBA00007362"/>
    </source>
</evidence>
<proteinExistence type="inferred from homology"/>
<evidence type="ECO:0000259" key="3">
    <source>
        <dbReference type="Pfam" id="PF00892"/>
    </source>
</evidence>
<feature type="transmembrane region" description="Helical" evidence="2">
    <location>
        <begin position="63"/>
        <end position="82"/>
    </location>
</feature>
<dbReference type="EMBL" id="CP042829">
    <property type="protein sequence ID" value="QFG02731.1"/>
    <property type="molecule type" value="Genomic_DNA"/>
</dbReference>
<dbReference type="InterPro" id="IPR000620">
    <property type="entry name" value="EamA_dom"/>
</dbReference>
<evidence type="ECO:0000313" key="5">
    <source>
        <dbReference type="Proteomes" id="UP000326331"/>
    </source>
</evidence>
<dbReference type="RefSeq" id="WP_158066655.1">
    <property type="nucleotide sequence ID" value="NZ_CP042829.1"/>
</dbReference>
<feature type="domain" description="EamA" evidence="3">
    <location>
        <begin position="2"/>
        <end position="131"/>
    </location>
</feature>
<feature type="domain" description="EamA" evidence="3">
    <location>
        <begin position="148"/>
        <end position="279"/>
    </location>
</feature>
<reference evidence="4 5" key="1">
    <citation type="submission" date="2019-10" db="EMBL/GenBank/DDBJ databases">
        <title>Thermopilla bonchosmolovskayae gen. nov., sp. nov., a moderately thermophilic Chloroflexi bacterium from a Chukotka hot spring (Arctic, Russia), representing a novel classis Thermopillaia, which include previously uncultivated lineage OLB14.</title>
        <authorList>
            <person name="Kochetkova T.V."/>
            <person name="Zayulina K.S."/>
            <person name="Zhigarkov V.S."/>
            <person name="Minaev N.V."/>
            <person name="Novikov A."/>
            <person name="Toshchakov S.V."/>
            <person name="Elcheninov A.G."/>
            <person name="Kublanov I.V."/>
        </authorList>
    </citation>
    <scope>NUCLEOTIDE SEQUENCE [LARGE SCALE GENOMIC DNA]</scope>
    <source>
        <strain evidence="4 5">3753O</strain>
    </source>
</reference>
<feature type="transmembrane region" description="Helical" evidence="2">
    <location>
        <begin position="31"/>
        <end position="51"/>
    </location>
</feature>
<evidence type="ECO:0000313" key="4">
    <source>
        <dbReference type="EMBL" id="QFG02731.1"/>
    </source>
</evidence>
<name>A0ABX6C0C9_9CHLR</name>
<keyword evidence="2" id="KW-0472">Membrane</keyword>
<dbReference type="InterPro" id="IPR037185">
    <property type="entry name" value="EmrE-like"/>
</dbReference>
<organism evidence="4 5">
    <name type="scientific">Tepidiforma bonchosmolovskayae</name>
    <dbReference type="NCBI Taxonomy" id="2601677"/>
    <lineage>
        <taxon>Bacteria</taxon>
        <taxon>Bacillati</taxon>
        <taxon>Chloroflexota</taxon>
        <taxon>Tepidiformia</taxon>
        <taxon>Tepidiformales</taxon>
        <taxon>Tepidiformaceae</taxon>
        <taxon>Tepidiforma</taxon>
    </lineage>
</organism>
<feature type="transmembrane region" description="Helical" evidence="2">
    <location>
        <begin position="234"/>
        <end position="256"/>
    </location>
</feature>
<sequence>MTSILFGLGAAVAWGTSDFLGGRFTSRLPVFTVGLASHLAAVLLLGMAVLVSRPDASADAVRWGLTAGLATSFGGLALYRGLSLGESAVVAPLSACGAVIPVVAAILTGDAPGPAALAGIALALSGIILVSLPSEGRVFTHGRHLLPVALGLTAALGFGLFFLLIGRASATDGDALVAVLSARTGAALFTAAAGALVGGLRWPGAGRGLRLASVGAIDSAANLSFALATSRGNVAVASVLGSLYPVQTLILARFVAGERFTHLRLAGAALALAGVALISA</sequence>